<dbReference type="Gene3D" id="3.30.160.60">
    <property type="entry name" value="Classic Zinc Finger"/>
    <property type="match status" value="2"/>
</dbReference>
<dbReference type="PANTHER" id="PTHR46179">
    <property type="entry name" value="ZINC FINGER PROTEIN"/>
    <property type="match status" value="1"/>
</dbReference>
<dbReference type="InterPro" id="IPR059095">
    <property type="entry name" value="Znf_C2H2_17_2nd"/>
</dbReference>
<dbReference type="PANTHER" id="PTHR46179:SF13">
    <property type="entry name" value="C2H2-TYPE DOMAIN-CONTAINING PROTEIN"/>
    <property type="match status" value="1"/>
</dbReference>
<comment type="subcellular location">
    <subcellularLocation>
        <location evidence="1">Nucleus</location>
    </subcellularLocation>
</comment>
<keyword evidence="11" id="KW-1185">Reference proteome</keyword>
<keyword evidence="3 8" id="KW-0863">Zinc-finger</keyword>
<evidence type="ECO:0000256" key="3">
    <source>
        <dbReference type="ARBA" id="ARBA00022771"/>
    </source>
</evidence>
<gene>
    <name evidence="10" type="ORF">HYFRA_00000461</name>
</gene>
<dbReference type="PROSITE" id="PS00028">
    <property type="entry name" value="ZINC_FINGER_C2H2_1"/>
    <property type="match status" value="2"/>
</dbReference>
<dbReference type="Proteomes" id="UP000696280">
    <property type="component" value="Unassembled WGS sequence"/>
</dbReference>
<sequence>MESLVLNLGVDQPESEILVALFHGALFCARNPSADPQRPFSAATAATHPQAYLPSSAHHPFPTKIIALELCRTPVPPNIDAVSCAAFRISFRLCAVSRQDIMSEPYSFMNDLTADVDWTELWQLDDDWANAILPEYSYEYSNLLEDRSEHSPHPEAAVDLIQVHNHEPSDTNVLSPAFSLVYLPNECASCDGSLDKSEQDLSFVNPTFYCNRNQEHSHLTIACQVSGCLEKFSDFQDLKKHSLRTRHRSLNCSITGCNAALSASSPDTAKHLKEHHPNSSQYTCVKCGRGFGRDNAFRIHCQMTGHAGAVCQFPQCDTECIRFKDLSRHQLIHKKRNLTYPCTHCRTYRGSNGFKRKDHLVQHMRNYHRMEDYAFVKGYCLERSCYFRYTCSSDLTAHMLEAHHSSAYVCDKPNCDRVGMNGFENKKDLNSHLKKDHISEFQCTHPGCDRIGSNGWKRQRDMVKHMEKVHGRSVDL</sequence>
<feature type="domain" description="C2H2-type" evidence="9">
    <location>
        <begin position="282"/>
        <end position="308"/>
    </location>
</feature>
<proteinExistence type="predicted"/>
<comment type="caution">
    <text evidence="10">The sequence shown here is derived from an EMBL/GenBank/DDBJ whole genome shotgun (WGS) entry which is preliminary data.</text>
</comment>
<keyword evidence="5" id="KW-0805">Transcription regulation</keyword>
<evidence type="ECO:0000313" key="11">
    <source>
        <dbReference type="Proteomes" id="UP000696280"/>
    </source>
</evidence>
<dbReference type="InterPro" id="IPR051061">
    <property type="entry name" value="Zinc_finger_trans_reg"/>
</dbReference>
<evidence type="ECO:0000259" key="9">
    <source>
        <dbReference type="PROSITE" id="PS50157"/>
    </source>
</evidence>
<keyword evidence="2" id="KW-0479">Metal-binding</keyword>
<evidence type="ECO:0000256" key="6">
    <source>
        <dbReference type="ARBA" id="ARBA00023163"/>
    </source>
</evidence>
<dbReference type="EMBL" id="CAJVRL010000081">
    <property type="protein sequence ID" value="CAG8958115.1"/>
    <property type="molecule type" value="Genomic_DNA"/>
</dbReference>
<evidence type="ECO:0000256" key="5">
    <source>
        <dbReference type="ARBA" id="ARBA00023015"/>
    </source>
</evidence>
<accession>A0A9N9PWB0</accession>
<evidence type="ECO:0000256" key="4">
    <source>
        <dbReference type="ARBA" id="ARBA00022833"/>
    </source>
</evidence>
<keyword evidence="6" id="KW-0804">Transcription</keyword>
<dbReference type="GO" id="GO:0006357">
    <property type="term" value="P:regulation of transcription by RNA polymerase II"/>
    <property type="evidence" value="ECO:0007669"/>
    <property type="project" value="TreeGrafter"/>
</dbReference>
<evidence type="ECO:0000256" key="7">
    <source>
        <dbReference type="ARBA" id="ARBA00023242"/>
    </source>
</evidence>
<dbReference type="GO" id="GO:0008270">
    <property type="term" value="F:zinc ion binding"/>
    <property type="evidence" value="ECO:0007669"/>
    <property type="project" value="UniProtKB-KW"/>
</dbReference>
<protein>
    <recommendedName>
        <fullName evidence="9">C2H2-type domain-containing protein</fullName>
    </recommendedName>
</protein>
<dbReference type="AlphaFoldDB" id="A0A9N9PWB0"/>
<evidence type="ECO:0000256" key="8">
    <source>
        <dbReference type="PROSITE-ProRule" id="PRU00042"/>
    </source>
</evidence>
<keyword evidence="4" id="KW-0862">Zinc</keyword>
<dbReference type="OrthoDB" id="2687452at2759"/>
<keyword evidence="7" id="KW-0539">Nucleus</keyword>
<dbReference type="Pfam" id="PF26176">
    <property type="entry name" value="zf_C2H2_17_2"/>
    <property type="match status" value="1"/>
</dbReference>
<dbReference type="PROSITE" id="PS50157">
    <property type="entry name" value="ZINC_FINGER_C2H2_2"/>
    <property type="match status" value="1"/>
</dbReference>
<reference evidence="10" key="1">
    <citation type="submission" date="2021-07" db="EMBL/GenBank/DDBJ databases">
        <authorList>
            <person name="Durling M."/>
        </authorList>
    </citation>
    <scope>NUCLEOTIDE SEQUENCE</scope>
</reference>
<dbReference type="SMART" id="SM00355">
    <property type="entry name" value="ZnF_C2H2"/>
    <property type="match status" value="8"/>
</dbReference>
<organism evidence="10 11">
    <name type="scientific">Hymenoscyphus fraxineus</name>
    <dbReference type="NCBI Taxonomy" id="746836"/>
    <lineage>
        <taxon>Eukaryota</taxon>
        <taxon>Fungi</taxon>
        <taxon>Dikarya</taxon>
        <taxon>Ascomycota</taxon>
        <taxon>Pezizomycotina</taxon>
        <taxon>Leotiomycetes</taxon>
        <taxon>Helotiales</taxon>
        <taxon>Helotiaceae</taxon>
        <taxon>Hymenoscyphus</taxon>
    </lineage>
</organism>
<evidence type="ECO:0000256" key="2">
    <source>
        <dbReference type="ARBA" id="ARBA00022723"/>
    </source>
</evidence>
<dbReference type="GO" id="GO:0005634">
    <property type="term" value="C:nucleus"/>
    <property type="evidence" value="ECO:0007669"/>
    <property type="project" value="UniProtKB-SubCell"/>
</dbReference>
<dbReference type="InterPro" id="IPR013087">
    <property type="entry name" value="Znf_C2H2_type"/>
</dbReference>
<evidence type="ECO:0000256" key="1">
    <source>
        <dbReference type="ARBA" id="ARBA00004123"/>
    </source>
</evidence>
<evidence type="ECO:0000313" key="10">
    <source>
        <dbReference type="EMBL" id="CAG8958115.1"/>
    </source>
</evidence>
<name>A0A9N9PWB0_9HELO</name>